<gene>
    <name evidence="4" type="ORF">CTOB1V02_LOCUS4272</name>
</gene>
<name>A0A7R8WBM0_9CRUS</name>
<sequence>MLRYLIVLSLALALAVEARPDHHHDEAEGNGHNHDHNHDHGHNHEDGPGHHHHHHNHEKWEKYGQEWRDMRSEILEIRDGVSHIKEDLHKMEAGLDSAPSYEEAVQITGAEEKPGGKHMKIEYRSEEMVRMVKPDGSLEDELLPRGSSILGIFKNQKDKREWNKIDQCDMMAYWHYGSPVRIHVYTANGEMKQILLTNPLTNNELPGATFADLVLEGDMFSFEVVDEDEDAYSVLSLSCSPGWTQERHLKLPAELKDGNWYLPTAAMKAEQGLQ</sequence>
<dbReference type="InterPro" id="IPR011051">
    <property type="entry name" value="RmlC_Cupin_sf"/>
</dbReference>
<accession>A0A7R8WBM0</accession>
<dbReference type="Pfam" id="PF06172">
    <property type="entry name" value="Cupin_5"/>
    <property type="match status" value="1"/>
</dbReference>
<feature type="region of interest" description="Disordered" evidence="1">
    <location>
        <begin position="21"/>
        <end position="60"/>
    </location>
</feature>
<organism evidence="4">
    <name type="scientific">Cyprideis torosa</name>
    <dbReference type="NCBI Taxonomy" id="163714"/>
    <lineage>
        <taxon>Eukaryota</taxon>
        <taxon>Metazoa</taxon>
        <taxon>Ecdysozoa</taxon>
        <taxon>Arthropoda</taxon>
        <taxon>Crustacea</taxon>
        <taxon>Oligostraca</taxon>
        <taxon>Ostracoda</taxon>
        <taxon>Podocopa</taxon>
        <taxon>Podocopida</taxon>
        <taxon>Cytherocopina</taxon>
        <taxon>Cytheroidea</taxon>
        <taxon>Cytherideidae</taxon>
        <taxon>Cyprideis</taxon>
    </lineage>
</organism>
<keyword evidence="2" id="KW-0732">Signal</keyword>
<evidence type="ECO:0000259" key="3">
    <source>
        <dbReference type="Pfam" id="PF06172"/>
    </source>
</evidence>
<dbReference type="InterPro" id="IPR014710">
    <property type="entry name" value="RmlC-like_jellyroll"/>
</dbReference>
<dbReference type="InterPro" id="IPR009327">
    <property type="entry name" value="Cupin_DUF985"/>
</dbReference>
<evidence type="ECO:0000256" key="1">
    <source>
        <dbReference type="SAM" id="MobiDB-lite"/>
    </source>
</evidence>
<proteinExistence type="predicted"/>
<dbReference type="AlphaFoldDB" id="A0A7R8WBM0"/>
<dbReference type="SUPFAM" id="SSF51182">
    <property type="entry name" value="RmlC-like cupins"/>
    <property type="match status" value="1"/>
</dbReference>
<dbReference type="EMBL" id="OB660808">
    <property type="protein sequence ID" value="CAD7226352.1"/>
    <property type="molecule type" value="Genomic_DNA"/>
</dbReference>
<protein>
    <recommendedName>
        <fullName evidence="3">DUF985 domain-containing protein</fullName>
    </recommendedName>
</protein>
<dbReference type="Gene3D" id="2.60.120.10">
    <property type="entry name" value="Jelly Rolls"/>
    <property type="match status" value="1"/>
</dbReference>
<feature type="domain" description="DUF985" evidence="3">
    <location>
        <begin position="111"/>
        <end position="248"/>
    </location>
</feature>
<feature type="signal peptide" evidence="2">
    <location>
        <begin position="1"/>
        <end position="18"/>
    </location>
</feature>
<feature type="chain" id="PRO_5043310651" description="DUF985 domain-containing protein" evidence="2">
    <location>
        <begin position="19"/>
        <end position="274"/>
    </location>
</feature>
<feature type="compositionally biased region" description="Basic and acidic residues" evidence="1">
    <location>
        <begin position="21"/>
        <end position="49"/>
    </location>
</feature>
<reference evidence="4" key="1">
    <citation type="submission" date="2020-11" db="EMBL/GenBank/DDBJ databases">
        <authorList>
            <person name="Tran Van P."/>
        </authorList>
    </citation>
    <scope>NUCLEOTIDE SEQUENCE</scope>
</reference>
<evidence type="ECO:0000256" key="2">
    <source>
        <dbReference type="SAM" id="SignalP"/>
    </source>
</evidence>
<evidence type="ECO:0000313" key="4">
    <source>
        <dbReference type="EMBL" id="CAD7226352.1"/>
    </source>
</evidence>